<evidence type="ECO:0000313" key="9">
    <source>
        <dbReference type="Proteomes" id="UP000779507"/>
    </source>
</evidence>
<reference evidence="8 9" key="1">
    <citation type="submission" date="2020-05" db="EMBL/GenBank/DDBJ databases">
        <title>Genomic Encyclopedia of Type Strains, Phase IV (KMG-V): Genome sequencing to study the core and pangenomes of soil and plant-associated prokaryotes.</title>
        <authorList>
            <person name="Whitman W."/>
        </authorList>
    </citation>
    <scope>NUCLEOTIDE SEQUENCE [LARGE SCALE GENOMIC DNA]</scope>
    <source>
        <strain evidence="8 9">9A</strain>
    </source>
</reference>
<feature type="domain" description="Multidrug resistance protein MdtA-like beta-barrel" evidence="6">
    <location>
        <begin position="256"/>
        <end position="309"/>
    </location>
</feature>
<dbReference type="InterPro" id="IPR058627">
    <property type="entry name" value="MdtA-like_C"/>
</dbReference>
<dbReference type="Pfam" id="PF25944">
    <property type="entry name" value="Beta-barrel_RND"/>
    <property type="match status" value="1"/>
</dbReference>
<evidence type="ECO:0000313" key="8">
    <source>
        <dbReference type="EMBL" id="NRT20101.1"/>
    </source>
</evidence>
<dbReference type="Pfam" id="PF25917">
    <property type="entry name" value="BSH_RND"/>
    <property type="match status" value="1"/>
</dbReference>
<gene>
    <name evidence="8" type="ORF">HNP98_002940</name>
</gene>
<dbReference type="InterPro" id="IPR058626">
    <property type="entry name" value="MdtA-like_b-barrel"/>
</dbReference>
<sequence>MVLTTLSFVHWARRAAVWVPLLGLAVACGGKKDAADDGGAGGKGPGGKDGGPPKILPYAVVQVQPRTTVLYNDFPATIQGQQNVEIRPKVDGFVEAIYVDEGAPVKKGQPLFRINAPQYQEAVNTAQAGIQTAVANVNSARMGVEKLRPLVNKDIISPYALQEAQFTLQGQEAALAQARATLANARTNVGYTRILSPVNGVVGTIPNKIGSLISTTSTDPLTTVTGIANVYAYFSLNEKSLLNFTRDSPGNTLQEKLAQRPNVQLLLADGTLYKQTGRVETAIGQINTQTGSSSFRASFSNPQGLLRNGSSGTIRAPRTIKDALLVPQSATYELQGKQFVYVLGPGNKVHNTQVTVQPTPDGQFFVVRSGLKKGQTIVLEGVSGLKDNGQIKPRPVQADSVFAASLAKAGNENK</sequence>
<evidence type="ECO:0000259" key="7">
    <source>
        <dbReference type="Pfam" id="PF25967"/>
    </source>
</evidence>
<comment type="subcellular location">
    <subcellularLocation>
        <location evidence="1">Cell envelope</location>
    </subcellularLocation>
</comment>
<evidence type="ECO:0000256" key="3">
    <source>
        <dbReference type="SAM" id="Coils"/>
    </source>
</evidence>
<dbReference type="InterPro" id="IPR058625">
    <property type="entry name" value="MdtA-like_BSH"/>
</dbReference>
<accession>A0ABX2FSD6</accession>
<organism evidence="8 9">
    <name type="scientific">Hymenobacter caeli</name>
    <dbReference type="NCBI Taxonomy" id="2735894"/>
    <lineage>
        <taxon>Bacteria</taxon>
        <taxon>Pseudomonadati</taxon>
        <taxon>Bacteroidota</taxon>
        <taxon>Cytophagia</taxon>
        <taxon>Cytophagales</taxon>
        <taxon>Hymenobacteraceae</taxon>
        <taxon>Hymenobacter</taxon>
    </lineage>
</organism>
<feature type="domain" description="Multidrug resistance protein MdtA-like barrel-sandwich hybrid" evidence="5">
    <location>
        <begin position="83"/>
        <end position="225"/>
    </location>
</feature>
<feature type="domain" description="Multidrug resistance protein MdtA-like alpha-helical hairpin" evidence="4">
    <location>
        <begin position="124"/>
        <end position="192"/>
    </location>
</feature>
<dbReference type="NCBIfam" id="TIGR01730">
    <property type="entry name" value="RND_mfp"/>
    <property type="match status" value="1"/>
</dbReference>
<keyword evidence="3" id="KW-0175">Coiled coil</keyword>
<dbReference type="Gene3D" id="2.40.50.100">
    <property type="match status" value="1"/>
</dbReference>
<evidence type="ECO:0000259" key="6">
    <source>
        <dbReference type="Pfam" id="PF25944"/>
    </source>
</evidence>
<evidence type="ECO:0000256" key="2">
    <source>
        <dbReference type="ARBA" id="ARBA00009477"/>
    </source>
</evidence>
<feature type="coiled-coil region" evidence="3">
    <location>
        <begin position="161"/>
        <end position="188"/>
    </location>
</feature>
<dbReference type="PANTHER" id="PTHR30158">
    <property type="entry name" value="ACRA/E-RELATED COMPONENT OF DRUG EFFLUX TRANSPORTER"/>
    <property type="match status" value="1"/>
</dbReference>
<proteinExistence type="inferred from homology"/>
<dbReference type="Proteomes" id="UP000779507">
    <property type="component" value="Unassembled WGS sequence"/>
</dbReference>
<comment type="similarity">
    <text evidence="2">Belongs to the membrane fusion protein (MFP) (TC 8.A.1) family.</text>
</comment>
<dbReference type="PANTHER" id="PTHR30158:SF23">
    <property type="entry name" value="MULTIDRUG RESISTANCE PROTEIN MEXA"/>
    <property type="match status" value="1"/>
</dbReference>
<evidence type="ECO:0000256" key="1">
    <source>
        <dbReference type="ARBA" id="ARBA00004196"/>
    </source>
</evidence>
<protein>
    <submittedName>
        <fullName evidence="8">Membrane fusion protein (Multidrug efflux system)</fullName>
    </submittedName>
</protein>
<comment type="caution">
    <text evidence="8">The sequence shown here is derived from an EMBL/GenBank/DDBJ whole genome shotgun (WGS) entry which is preliminary data.</text>
</comment>
<dbReference type="InterPro" id="IPR006143">
    <property type="entry name" value="RND_pump_MFP"/>
</dbReference>
<dbReference type="EMBL" id="JABSNP010000014">
    <property type="protein sequence ID" value="NRT20101.1"/>
    <property type="molecule type" value="Genomic_DNA"/>
</dbReference>
<dbReference type="Gene3D" id="1.10.287.470">
    <property type="entry name" value="Helix hairpin bin"/>
    <property type="match status" value="1"/>
</dbReference>
<dbReference type="SUPFAM" id="SSF111369">
    <property type="entry name" value="HlyD-like secretion proteins"/>
    <property type="match status" value="1"/>
</dbReference>
<feature type="domain" description="Multidrug resistance protein MdtA-like C-terminal permuted SH3" evidence="7">
    <location>
        <begin position="322"/>
        <end position="382"/>
    </location>
</feature>
<dbReference type="Pfam" id="PF25876">
    <property type="entry name" value="HH_MFP_RND"/>
    <property type="match status" value="1"/>
</dbReference>
<evidence type="ECO:0000259" key="5">
    <source>
        <dbReference type="Pfam" id="PF25917"/>
    </source>
</evidence>
<name>A0ABX2FSD6_9BACT</name>
<dbReference type="Pfam" id="PF25967">
    <property type="entry name" value="RND-MFP_C"/>
    <property type="match status" value="1"/>
</dbReference>
<dbReference type="InterPro" id="IPR058624">
    <property type="entry name" value="MdtA-like_HH"/>
</dbReference>
<dbReference type="Gene3D" id="2.40.30.170">
    <property type="match status" value="1"/>
</dbReference>
<evidence type="ECO:0000259" key="4">
    <source>
        <dbReference type="Pfam" id="PF25876"/>
    </source>
</evidence>
<dbReference type="RefSeq" id="WP_173810840.1">
    <property type="nucleotide sequence ID" value="NZ_JABSNP010000014.1"/>
</dbReference>
<keyword evidence="9" id="KW-1185">Reference proteome</keyword>
<dbReference type="Gene3D" id="2.40.420.20">
    <property type="match status" value="1"/>
</dbReference>